<feature type="binding site" evidence="3">
    <location>
        <position position="91"/>
    </location>
    <ligand>
        <name>spermidine</name>
        <dbReference type="ChEBI" id="CHEBI:57834"/>
    </ligand>
</feature>
<dbReference type="InterPro" id="IPR037163">
    <property type="entry name" value="Spermidine_synt_N_sf"/>
</dbReference>
<dbReference type="KEGG" id="tgg:A3K92_06405"/>
<dbReference type="GO" id="GO:0008295">
    <property type="term" value="P:spermidine biosynthetic process"/>
    <property type="evidence" value="ECO:0007669"/>
    <property type="project" value="UniProtKB-UniRule"/>
</dbReference>
<evidence type="ECO:0000313" key="9">
    <source>
        <dbReference type="Proteomes" id="UP000250134"/>
    </source>
</evidence>
<dbReference type="CDD" id="cd02440">
    <property type="entry name" value="AdoMet_MTases"/>
    <property type="match status" value="1"/>
</dbReference>
<feature type="binding site" evidence="3">
    <location>
        <begin position="166"/>
        <end position="169"/>
    </location>
    <ligand>
        <name>spermidine</name>
        <dbReference type="ChEBI" id="CHEBI:57834"/>
    </ligand>
</feature>
<comment type="similarity">
    <text evidence="1 3 5">Belongs to the spermidine/spermine synthase family.</text>
</comment>
<dbReference type="GO" id="GO:0004766">
    <property type="term" value="F:spermidine synthase activity"/>
    <property type="evidence" value="ECO:0007669"/>
    <property type="project" value="UniProtKB-UniRule"/>
</dbReference>
<comment type="subunit">
    <text evidence="3">Homodimer or homotetramer.</text>
</comment>
<dbReference type="RefSeq" id="WP_088885477.1">
    <property type="nucleotide sequence ID" value="NZ_CP014855.1"/>
</dbReference>
<feature type="domain" description="PABS" evidence="7">
    <location>
        <begin position="11"/>
        <end position="245"/>
    </location>
</feature>
<feature type="binding site" evidence="3">
    <location>
        <position position="67"/>
    </location>
    <ligand>
        <name>spermidine</name>
        <dbReference type="ChEBI" id="CHEBI:57834"/>
    </ligand>
</feature>
<evidence type="ECO:0000256" key="2">
    <source>
        <dbReference type="ARBA" id="ARBA00022679"/>
    </source>
</evidence>
<comment type="catalytic activity">
    <reaction evidence="3 6">
        <text>S-adenosyl 3-(methylsulfanyl)propylamine + putrescine = S-methyl-5'-thioadenosine + spermidine + H(+)</text>
        <dbReference type="Rhea" id="RHEA:12721"/>
        <dbReference type="ChEBI" id="CHEBI:15378"/>
        <dbReference type="ChEBI" id="CHEBI:17509"/>
        <dbReference type="ChEBI" id="CHEBI:57443"/>
        <dbReference type="ChEBI" id="CHEBI:57834"/>
        <dbReference type="ChEBI" id="CHEBI:326268"/>
        <dbReference type="EC" id="2.5.1.16"/>
    </reaction>
</comment>
<dbReference type="PANTHER" id="PTHR11558:SF11">
    <property type="entry name" value="SPERMIDINE SYNTHASE"/>
    <property type="match status" value="1"/>
</dbReference>
<dbReference type="InterPro" id="IPR030374">
    <property type="entry name" value="PABS"/>
</dbReference>
<dbReference type="EMBL" id="CP014855">
    <property type="protein sequence ID" value="ASJ01139.1"/>
    <property type="molecule type" value="Genomic_DNA"/>
</dbReference>
<reference evidence="8 9" key="1">
    <citation type="submission" date="2016-03" db="EMBL/GenBank/DDBJ databases">
        <title>Complete genome sequence of Thermococcus gorgonarius.</title>
        <authorList>
            <person name="Oger P.M."/>
        </authorList>
    </citation>
    <scope>NUCLEOTIDE SEQUENCE [LARGE SCALE GENOMIC DNA]</scope>
    <source>
        <strain evidence="8 9">W-12</strain>
    </source>
</reference>
<organism evidence="8 9">
    <name type="scientific">Thermococcus gorgonarius</name>
    <dbReference type="NCBI Taxonomy" id="71997"/>
    <lineage>
        <taxon>Archaea</taxon>
        <taxon>Methanobacteriati</taxon>
        <taxon>Methanobacteriota</taxon>
        <taxon>Thermococci</taxon>
        <taxon>Thermococcales</taxon>
        <taxon>Thermococcaceae</taxon>
        <taxon>Thermococcus</taxon>
    </lineage>
</organism>
<keyword evidence="3 4" id="KW-0620">Polyamine biosynthesis</keyword>
<dbReference type="PANTHER" id="PTHR11558">
    <property type="entry name" value="SPERMIDINE/SPERMINE SYNTHASE"/>
    <property type="match status" value="1"/>
</dbReference>
<keyword evidence="3 6" id="KW-0745">Spermidine biosynthesis</keyword>
<dbReference type="AlphaFoldDB" id="A0A2Z2M788"/>
<dbReference type="UniPathway" id="UPA00248">
    <property type="reaction ID" value="UER00314"/>
</dbReference>
<accession>A0A2Z2M788</accession>
<dbReference type="OrthoDB" id="10538at2157"/>
<dbReference type="InterPro" id="IPR030373">
    <property type="entry name" value="PABS_CS"/>
</dbReference>
<evidence type="ECO:0000256" key="4">
    <source>
        <dbReference type="PROSITE-ProRule" id="PRU00354"/>
    </source>
</evidence>
<dbReference type="EC" id="2.5.1.16" evidence="3"/>
<dbReference type="PROSITE" id="PS01330">
    <property type="entry name" value="PABS_1"/>
    <property type="match status" value="1"/>
</dbReference>
<dbReference type="Gene3D" id="3.40.50.150">
    <property type="entry name" value="Vaccinia Virus protein VP39"/>
    <property type="match status" value="1"/>
</dbReference>
<feature type="binding site" evidence="3">
    <location>
        <position position="173"/>
    </location>
    <ligand>
        <name>S-methyl-5'-thioadenosine</name>
        <dbReference type="ChEBI" id="CHEBI:17509"/>
    </ligand>
</feature>
<name>A0A2Z2M788_THEGO</name>
<feature type="active site" description="Proton acceptor" evidence="3 4">
    <location>
        <position position="166"/>
    </location>
</feature>
<evidence type="ECO:0000259" key="7">
    <source>
        <dbReference type="PROSITE" id="PS51006"/>
    </source>
</evidence>
<dbReference type="GeneID" id="33332167"/>
<evidence type="ECO:0000256" key="6">
    <source>
        <dbReference type="RuleBase" id="RU003837"/>
    </source>
</evidence>
<evidence type="ECO:0000313" key="8">
    <source>
        <dbReference type="EMBL" id="ASJ01139.1"/>
    </source>
</evidence>
<dbReference type="PROSITE" id="PS51006">
    <property type="entry name" value="PABS_2"/>
    <property type="match status" value="1"/>
</dbReference>
<dbReference type="InterPro" id="IPR029063">
    <property type="entry name" value="SAM-dependent_MTases_sf"/>
</dbReference>
<dbReference type="NCBIfam" id="NF002010">
    <property type="entry name" value="PRK00811.1"/>
    <property type="match status" value="1"/>
</dbReference>
<dbReference type="SUPFAM" id="SSF53335">
    <property type="entry name" value="S-adenosyl-L-methionine-dependent methyltransferases"/>
    <property type="match status" value="1"/>
</dbReference>
<sequence>MGFNAEDNAFIEWYPRGYGVGFKVKRRLFETQTQYQRLEIYETEGFGKLLVLDGTVQLVEVGEESYHEVLVHPVMLAHPKPSRVLVIGGGDGGTLREVLKHGEVERAVMVEIDEGVVEASYLYLDVAKDLLERLIKKEEPRAELIIGDGVKYLKETGERFDVIIVDSTDPVGPAKLLFSEDFYRDAYEKLNDPGLYITQAGSVYLFTSELIDAYRAMKKVFDRVYYFSFPVIGYASPWSFLVGVKGDVDFRKVDLERAKGLKLYYYDPERHETLFQMPKYVRELLESGE</sequence>
<keyword evidence="9" id="KW-1185">Reference proteome</keyword>
<gene>
    <name evidence="3" type="primary">speE</name>
    <name evidence="8" type="ORF">A3K92_06405</name>
</gene>
<dbReference type="HAMAP" id="MF_00198">
    <property type="entry name" value="Spermidine_synth"/>
    <property type="match status" value="1"/>
</dbReference>
<evidence type="ECO:0000256" key="5">
    <source>
        <dbReference type="RuleBase" id="RU003836"/>
    </source>
</evidence>
<comment type="pathway">
    <text evidence="3">Amine and polyamine biosynthesis; spermidine biosynthesis; spermidine from putrescine: step 1/1.</text>
</comment>
<proteinExistence type="inferred from homology"/>
<dbReference type="InterPro" id="IPR001045">
    <property type="entry name" value="Spermi_synthase"/>
</dbReference>
<dbReference type="Pfam" id="PF01564">
    <property type="entry name" value="Spermine_synth"/>
    <property type="match status" value="1"/>
</dbReference>
<evidence type="ECO:0000256" key="3">
    <source>
        <dbReference type="HAMAP-Rule" id="MF_00198"/>
    </source>
</evidence>
<keyword evidence="2 3" id="KW-0808">Transferase</keyword>
<comment type="function">
    <text evidence="3">Catalyzes the irreversible transfer of a propylamine group from the amino donor S-adenosylmethioninamine (decarboxy-AdoMet) to putrescine (1,4-diaminobutane) to yield spermidine.</text>
</comment>
<dbReference type="Pfam" id="PF17284">
    <property type="entry name" value="Spermine_synt_N"/>
    <property type="match status" value="1"/>
</dbReference>
<dbReference type="Gene3D" id="2.30.140.10">
    <property type="entry name" value="Spermidine synthase, tetramerisation domain"/>
    <property type="match status" value="1"/>
</dbReference>
<feature type="binding site" evidence="3">
    <location>
        <position position="111"/>
    </location>
    <ligand>
        <name>S-methyl-5'-thioadenosine</name>
        <dbReference type="ChEBI" id="CHEBI:17509"/>
    </ligand>
</feature>
<protein>
    <recommendedName>
        <fullName evidence="3">Polyamine aminopropyltransferase</fullName>
    </recommendedName>
    <alternativeName>
        <fullName evidence="3">Putrescine aminopropyltransferase</fullName>
        <shortName evidence="3">PAPT</shortName>
    </alternativeName>
    <alternativeName>
        <fullName evidence="3">Spermidine synthase</fullName>
        <shortName evidence="3">SPDS</shortName>
        <shortName evidence="3">SPDSY</shortName>
        <ecNumber evidence="3">2.5.1.16</ecNumber>
    </alternativeName>
</protein>
<dbReference type="InterPro" id="IPR035246">
    <property type="entry name" value="Spermidine_synt_N"/>
</dbReference>
<feature type="binding site" evidence="3">
    <location>
        <begin position="148"/>
        <end position="149"/>
    </location>
    <ligand>
        <name>S-methyl-5'-thioadenosine</name>
        <dbReference type="ChEBI" id="CHEBI:17509"/>
    </ligand>
</feature>
<dbReference type="NCBIfam" id="TIGR00417">
    <property type="entry name" value="speE"/>
    <property type="match status" value="1"/>
</dbReference>
<evidence type="ECO:0000256" key="1">
    <source>
        <dbReference type="ARBA" id="ARBA00007867"/>
    </source>
</evidence>
<feature type="binding site" evidence="3">
    <location>
        <position position="36"/>
    </location>
    <ligand>
        <name>S-methyl-5'-thioadenosine</name>
        <dbReference type="ChEBI" id="CHEBI:17509"/>
    </ligand>
</feature>
<dbReference type="Proteomes" id="UP000250134">
    <property type="component" value="Chromosome"/>
</dbReference>